<dbReference type="EMBL" id="MU003711">
    <property type="protein sequence ID" value="KAF2804782.1"/>
    <property type="molecule type" value="Genomic_DNA"/>
</dbReference>
<keyword evidence="8" id="KW-1185">Reference proteome</keyword>
<feature type="domain" description="Nucleoporin nup120-like HEAT repeat" evidence="6">
    <location>
        <begin position="883"/>
        <end position="1049"/>
    </location>
</feature>
<name>A0A6A6Y7I9_9PEZI</name>
<dbReference type="Gene3D" id="2.130.10.10">
    <property type="entry name" value="YVTN repeat-like/Quinoprotein amine dehydrogenase"/>
    <property type="match status" value="1"/>
</dbReference>
<dbReference type="SUPFAM" id="SSF82171">
    <property type="entry name" value="DPP6 N-terminal domain-like"/>
    <property type="match status" value="1"/>
</dbReference>
<sequence length="1215" mass="137168">MANTEVTYLYKEARLNLEPAFPGSTIHLTLPSLTAPTFGSRPQPKRTIVHEKYTDQDEDAFARKYLASEASIYFRRRQKYPRSFLWRILDDRKVLEIQSIDFDQDIDNQTEANLTLRLQFPSPIRPFGIAFDEPDDQDALTAFVVTASKELYTLNLHRDFFMRETATELDVGAWCKIYAPSAFRIRDPYRIVAVSDRDLLISMQDGGIQRMTRGPGHDGSTWSEIGFKKDNWSLKSLVTWKGSNSVRFNNTDLDGSAAAAIALSPESDYIFTVCLDHVLRVWNANTGKLPLQEDLLRDSDAISDKSSQYFIGPSQPMLMQMINIPGYGMDGVEYHLVTYSPKKHQFKFWGIRNPEDSVNGIKDIQSGFAFIPPVDELMNTTVWNLEEFYIKATPGWRGTELWIRARSGPSSKIYSLKFSLDDSDERLASVWKHDWVSIDSGPLTVEGLKSNPTNPGELESLIPIIHNPSVTEQWLDFLLFPGRFTTATLETALLVYRKGVEQRQTPSNSSKAPFKERLCATVASSVALSRQNFTKVDYEEHETSLMAQWQMFYGLVRDLHKRRGEVLSLVFDYDHDMPWLLLSDYASAIRKGCEVDILRSNQHILGTTEHLPRPLRSALQDEESQDVARLLAAASQFRKGFGATFKHQFRAIITNEMLQSSLLAIPSRIEAIDQTCKLCEHVSDEDLAKLGEALGPMDFVDLDNSLIIKALETLIQAEAGRGIPKKQITQYGLRAISRIAQETLEITVDVLLDLMVLIIFLHIDIDPADRSDEFNAPELFTAIMDQLKDNSVLIWMGSTLWSHPVPTGASSTKTLSLLAEDSRSSGGLPSISQTVLEGVAGSRTFSFPIPKLPLSEVLTYWARMWTSEPFRNQEYDHLVNDVLNILIQEKEIELASDFLRFVPQNNWSTYLNARLCLLKGEYTLAAIYFKKASFTLAIGIFSIDDSDDGNFIRVDERELFSDGLPNYYLHCISLFEKAKAHAFVAEFAKLGLQSLIGDEPDATKTELLSRLFNASIQTSRFEEAYTALSRHTDTAMRKAGLHKLITSMVTRSQGPALLKFPFASLYNDVDSILESLCQNTLNISTGPPYHKILYSFRISRNDFRGAASILYQRLQRLQTTSSKYHDPEDGSLTQAYLMLINTLSSVSPDQAWILAEPRVDESVASWGIGRAKGVLQRRVITLPDLRKEYQAELDRAAAMENGQFAFAGGDEMDVL</sequence>
<reference evidence="9" key="2">
    <citation type="submission" date="2020-04" db="EMBL/GenBank/DDBJ databases">
        <authorList>
            <consortium name="NCBI Genome Project"/>
        </authorList>
    </citation>
    <scope>NUCLEOTIDE SEQUENCE</scope>
    <source>
        <strain evidence="9">CBS 304.34</strain>
    </source>
</reference>
<evidence type="ECO:0000256" key="2">
    <source>
        <dbReference type="ARBA" id="ARBA00022448"/>
    </source>
</evidence>
<evidence type="ECO:0000259" key="5">
    <source>
        <dbReference type="Pfam" id="PF21486"/>
    </source>
</evidence>
<dbReference type="PANTHER" id="PTHR21286">
    <property type="entry name" value="NUCLEAR PORE COMPLEX PROTEIN NUP160"/>
    <property type="match status" value="1"/>
</dbReference>
<feature type="domain" description="Nucleoporin Nup120/160 beta-propeller" evidence="4">
    <location>
        <begin position="82"/>
        <end position="591"/>
    </location>
</feature>
<dbReference type="Pfam" id="PF11715">
    <property type="entry name" value="Beta-prop_Nup120_160"/>
    <property type="match status" value="1"/>
</dbReference>
<dbReference type="Pfam" id="PF21486">
    <property type="entry name" value="NUP120_helical"/>
    <property type="match status" value="1"/>
</dbReference>
<gene>
    <name evidence="7 9" type="ORF">BDZ99DRAFT_451202</name>
</gene>
<evidence type="ECO:0000256" key="3">
    <source>
        <dbReference type="ARBA" id="ARBA00023242"/>
    </source>
</evidence>
<dbReference type="GO" id="GO:0017056">
    <property type="term" value="F:structural constituent of nuclear pore"/>
    <property type="evidence" value="ECO:0007669"/>
    <property type="project" value="TreeGrafter"/>
</dbReference>
<dbReference type="InterPro" id="IPR059141">
    <property type="entry name" value="Beta-prop_Nup120_160"/>
</dbReference>
<protein>
    <recommendedName>
        <fullName evidence="10">Nucleoporin Nup120/160</fullName>
    </recommendedName>
</protein>
<evidence type="ECO:0000313" key="8">
    <source>
        <dbReference type="Proteomes" id="UP000504636"/>
    </source>
</evidence>
<evidence type="ECO:0000313" key="9">
    <source>
        <dbReference type="RefSeq" id="XP_033571746.1"/>
    </source>
</evidence>
<dbReference type="SUPFAM" id="SSF50998">
    <property type="entry name" value="Quinoprotein alcohol dehydrogenase-like"/>
    <property type="match status" value="1"/>
</dbReference>
<reference evidence="7 9" key="1">
    <citation type="journal article" date="2020" name="Stud. Mycol.">
        <title>101 Dothideomycetes genomes: a test case for predicting lifestyles and emergence of pathogens.</title>
        <authorList>
            <person name="Haridas S."/>
            <person name="Albert R."/>
            <person name="Binder M."/>
            <person name="Bloem J."/>
            <person name="Labutti K."/>
            <person name="Salamov A."/>
            <person name="Andreopoulos B."/>
            <person name="Baker S."/>
            <person name="Barry K."/>
            <person name="Bills G."/>
            <person name="Bluhm B."/>
            <person name="Cannon C."/>
            <person name="Castanera R."/>
            <person name="Culley D."/>
            <person name="Daum C."/>
            <person name="Ezra D."/>
            <person name="Gonzalez J."/>
            <person name="Henrissat B."/>
            <person name="Kuo A."/>
            <person name="Liang C."/>
            <person name="Lipzen A."/>
            <person name="Lutzoni F."/>
            <person name="Magnuson J."/>
            <person name="Mondo S."/>
            <person name="Nolan M."/>
            <person name="Ohm R."/>
            <person name="Pangilinan J."/>
            <person name="Park H.-J."/>
            <person name="Ramirez L."/>
            <person name="Alfaro M."/>
            <person name="Sun H."/>
            <person name="Tritt A."/>
            <person name="Yoshinaga Y."/>
            <person name="Zwiers L.-H."/>
            <person name="Turgeon B."/>
            <person name="Goodwin S."/>
            <person name="Spatafora J."/>
            <person name="Crous P."/>
            <person name="Grigoriev I."/>
        </authorList>
    </citation>
    <scope>NUCLEOTIDE SEQUENCE</scope>
    <source>
        <strain evidence="7 9">CBS 304.34</strain>
    </source>
</reference>
<evidence type="ECO:0008006" key="10">
    <source>
        <dbReference type="Google" id="ProtNLM"/>
    </source>
</evidence>
<evidence type="ECO:0000259" key="6">
    <source>
        <dbReference type="Pfam" id="PF23300"/>
    </source>
</evidence>
<dbReference type="Pfam" id="PF23300">
    <property type="entry name" value="HEAT_Nup120"/>
    <property type="match status" value="1"/>
</dbReference>
<reference evidence="9" key="3">
    <citation type="submission" date="2025-04" db="UniProtKB">
        <authorList>
            <consortium name="RefSeq"/>
        </authorList>
    </citation>
    <scope>IDENTIFICATION</scope>
    <source>
        <strain evidence="9">CBS 304.34</strain>
    </source>
</reference>
<comment type="subcellular location">
    <subcellularLocation>
        <location evidence="1">Nucleus</location>
    </subcellularLocation>
</comment>
<evidence type="ECO:0000256" key="1">
    <source>
        <dbReference type="ARBA" id="ARBA00004123"/>
    </source>
</evidence>
<dbReference type="AlphaFoldDB" id="A0A6A6Y7I9"/>
<dbReference type="InterPro" id="IPR019775">
    <property type="entry name" value="WD40_repeat_CS"/>
</dbReference>
<keyword evidence="3" id="KW-0539">Nucleus</keyword>
<dbReference type="InterPro" id="IPR015943">
    <property type="entry name" value="WD40/YVTN_repeat-like_dom_sf"/>
</dbReference>
<dbReference type="PANTHER" id="PTHR21286:SF0">
    <property type="entry name" value="NUCLEAR PORE COMPLEX PROTEIN NUP160"/>
    <property type="match status" value="1"/>
</dbReference>
<evidence type="ECO:0000259" key="4">
    <source>
        <dbReference type="Pfam" id="PF11715"/>
    </source>
</evidence>
<proteinExistence type="predicted"/>
<dbReference type="GeneID" id="54459090"/>
<organism evidence="7">
    <name type="scientific">Mytilinidion resinicola</name>
    <dbReference type="NCBI Taxonomy" id="574789"/>
    <lineage>
        <taxon>Eukaryota</taxon>
        <taxon>Fungi</taxon>
        <taxon>Dikarya</taxon>
        <taxon>Ascomycota</taxon>
        <taxon>Pezizomycotina</taxon>
        <taxon>Dothideomycetes</taxon>
        <taxon>Pleosporomycetidae</taxon>
        <taxon>Mytilinidiales</taxon>
        <taxon>Mytilinidiaceae</taxon>
        <taxon>Mytilinidion</taxon>
    </lineage>
</organism>
<feature type="domain" description="Nucleoporin Nup120 helical" evidence="5">
    <location>
        <begin position="654"/>
        <end position="782"/>
    </location>
</feature>
<dbReference type="InterPro" id="IPR011047">
    <property type="entry name" value="Quinoprotein_ADH-like_sf"/>
</dbReference>
<evidence type="ECO:0000313" key="7">
    <source>
        <dbReference type="EMBL" id="KAF2804782.1"/>
    </source>
</evidence>
<accession>A0A6A6Y7I9</accession>
<keyword evidence="2" id="KW-0813">Transport</keyword>
<dbReference type="PROSITE" id="PS00678">
    <property type="entry name" value="WD_REPEATS_1"/>
    <property type="match status" value="1"/>
</dbReference>
<dbReference type="InterPro" id="IPR021717">
    <property type="entry name" value="Nucleoporin_Nup160"/>
</dbReference>
<dbReference type="Proteomes" id="UP000504636">
    <property type="component" value="Unplaced"/>
</dbReference>
<dbReference type="InterPro" id="IPR056548">
    <property type="entry name" value="HEAT_Nup120"/>
</dbReference>
<dbReference type="RefSeq" id="XP_033571746.1">
    <property type="nucleotide sequence ID" value="XM_033718197.1"/>
</dbReference>
<dbReference type="OrthoDB" id="67716at2759"/>
<dbReference type="GO" id="GO:0005643">
    <property type="term" value="C:nuclear pore"/>
    <property type="evidence" value="ECO:0007669"/>
    <property type="project" value="UniProtKB-ARBA"/>
</dbReference>
<dbReference type="InterPro" id="IPR048884">
    <property type="entry name" value="Nup120_helical"/>
</dbReference>